<dbReference type="Proteomes" id="UP000198406">
    <property type="component" value="Unassembled WGS sequence"/>
</dbReference>
<dbReference type="PANTHER" id="PTHR45991">
    <property type="entry name" value="PACHYTENE CHECKPOINT PROTEIN 2"/>
    <property type="match status" value="1"/>
</dbReference>
<protein>
    <recommendedName>
        <fullName evidence="6">AAA+ ATPase domain-containing protein</fullName>
    </recommendedName>
</protein>
<comment type="caution">
    <text evidence="7">The sequence shown here is derived from an EMBL/GenBank/DDBJ whole genome shotgun (WGS) entry which is preliminary data.</text>
</comment>
<keyword evidence="3 5" id="KW-0067">ATP-binding</keyword>
<dbReference type="GO" id="GO:0005694">
    <property type="term" value="C:chromosome"/>
    <property type="evidence" value="ECO:0007669"/>
    <property type="project" value="TreeGrafter"/>
</dbReference>
<reference evidence="7 8" key="1">
    <citation type="journal article" date="2015" name="Plant Cell">
        <title>Oil accumulation by the oleaginous diatom Fistulifera solaris as revealed by the genome and transcriptome.</title>
        <authorList>
            <person name="Tanaka T."/>
            <person name="Maeda Y."/>
            <person name="Veluchamy A."/>
            <person name="Tanaka M."/>
            <person name="Abida H."/>
            <person name="Marechal E."/>
            <person name="Bowler C."/>
            <person name="Muto M."/>
            <person name="Sunaga Y."/>
            <person name="Tanaka M."/>
            <person name="Yoshino T."/>
            <person name="Taniguchi T."/>
            <person name="Fukuda Y."/>
            <person name="Nemoto M."/>
            <person name="Matsumoto M."/>
            <person name="Wong P.S."/>
            <person name="Aburatani S."/>
            <person name="Fujibuchi W."/>
        </authorList>
    </citation>
    <scope>NUCLEOTIDE SEQUENCE [LARGE SCALE GENOMIC DNA]</scope>
    <source>
        <strain evidence="7 8">JPCC DA0580</strain>
    </source>
</reference>
<accession>A0A1Z5JE86</accession>
<evidence type="ECO:0000313" key="7">
    <source>
        <dbReference type="EMBL" id="GAX12314.1"/>
    </source>
</evidence>
<evidence type="ECO:0000256" key="3">
    <source>
        <dbReference type="ARBA" id="ARBA00022840"/>
    </source>
</evidence>
<dbReference type="InterPro" id="IPR003959">
    <property type="entry name" value="ATPase_AAA_core"/>
</dbReference>
<evidence type="ECO:0000256" key="1">
    <source>
        <dbReference type="ARBA" id="ARBA00007271"/>
    </source>
</evidence>
<dbReference type="PROSITE" id="PS00674">
    <property type="entry name" value="AAA"/>
    <property type="match status" value="1"/>
</dbReference>
<dbReference type="InterPro" id="IPR003960">
    <property type="entry name" value="ATPase_AAA_CS"/>
</dbReference>
<dbReference type="Pfam" id="PF23242">
    <property type="entry name" value="AAA_lid_TRIP13_C"/>
    <property type="match status" value="1"/>
</dbReference>
<sequence length="414" mass="46417">MTIHFEIRIDEQAVIESVDKLQLQWKEYLQSRSATIDAMTFQQAPLHLCYGGDYTIYSEGTTVTSILLTETTSFEVYTFLLSTEEPSIEELEPSEGGGSDQEWTAACENLTLPHVSLHTSWESLLFEGSIKQQLFYYANSALHFADKQVSGHMVHWNRLVLLWGPPGTGKTSLCRALAQKLAIRLNRRFPRACLLEIHSHSLFSKWFSTSGKLIHKLFDLIQEMLQEDPERLVCVLMDEIESLAASRSAASSSEPTDAMRAVNSLLTGLDRLRHCPNVLLLATTNLTQSVDTAFLDRADVKIYIGPPCLEARCAMLHSSLNELMRVKIVRKTEETDPDGNATTNSLYQQRVLSLALLADGLSGRSLRRLPLQAHARVASSTLASIDSIPMDVYMNALEHTIRMELESLKLMNKS</sequence>
<keyword evidence="4" id="KW-0469">Meiosis</keyword>
<evidence type="ECO:0000313" key="8">
    <source>
        <dbReference type="Proteomes" id="UP000198406"/>
    </source>
</evidence>
<dbReference type="GO" id="GO:0005524">
    <property type="term" value="F:ATP binding"/>
    <property type="evidence" value="ECO:0007669"/>
    <property type="project" value="UniProtKB-KW"/>
</dbReference>
<gene>
    <name evidence="7" type="ORF">FisN_1Hh246</name>
</gene>
<comment type="similarity">
    <text evidence="1">Belongs to the AAA ATPase family. PCH2 subfamily.</text>
</comment>
<dbReference type="InterPro" id="IPR058249">
    <property type="entry name" value="Pch2_C"/>
</dbReference>
<keyword evidence="8" id="KW-1185">Reference proteome</keyword>
<evidence type="ECO:0000256" key="2">
    <source>
        <dbReference type="ARBA" id="ARBA00022741"/>
    </source>
</evidence>
<dbReference type="Pfam" id="PF00004">
    <property type="entry name" value="AAA"/>
    <property type="match status" value="1"/>
</dbReference>
<dbReference type="SUPFAM" id="SSF52540">
    <property type="entry name" value="P-loop containing nucleoside triphosphate hydrolases"/>
    <property type="match status" value="1"/>
</dbReference>
<dbReference type="InParanoid" id="A0A1Z5JE86"/>
<evidence type="ECO:0000256" key="4">
    <source>
        <dbReference type="ARBA" id="ARBA00023254"/>
    </source>
</evidence>
<feature type="domain" description="AAA+ ATPase" evidence="6">
    <location>
        <begin position="156"/>
        <end position="308"/>
    </location>
</feature>
<name>A0A1Z5JE86_FISSO</name>
<dbReference type="GO" id="GO:0007131">
    <property type="term" value="P:reciprocal meiotic recombination"/>
    <property type="evidence" value="ECO:0007669"/>
    <property type="project" value="TreeGrafter"/>
</dbReference>
<organism evidence="7 8">
    <name type="scientific">Fistulifera solaris</name>
    <name type="common">Oleaginous diatom</name>
    <dbReference type="NCBI Taxonomy" id="1519565"/>
    <lineage>
        <taxon>Eukaryota</taxon>
        <taxon>Sar</taxon>
        <taxon>Stramenopiles</taxon>
        <taxon>Ochrophyta</taxon>
        <taxon>Bacillariophyta</taxon>
        <taxon>Bacillariophyceae</taxon>
        <taxon>Bacillariophycidae</taxon>
        <taxon>Naviculales</taxon>
        <taxon>Naviculaceae</taxon>
        <taxon>Fistulifera</taxon>
    </lineage>
</organism>
<dbReference type="InterPro" id="IPR044539">
    <property type="entry name" value="Pch2-like"/>
</dbReference>
<dbReference type="InterPro" id="IPR027417">
    <property type="entry name" value="P-loop_NTPase"/>
</dbReference>
<proteinExistence type="inferred from homology"/>
<dbReference type="AlphaFoldDB" id="A0A1Z5JE86"/>
<dbReference type="GO" id="GO:0016887">
    <property type="term" value="F:ATP hydrolysis activity"/>
    <property type="evidence" value="ECO:0007669"/>
    <property type="project" value="InterPro"/>
</dbReference>
<dbReference type="FunCoup" id="A0A1Z5JE86">
    <property type="interactions" value="101"/>
</dbReference>
<dbReference type="InterPro" id="IPR003593">
    <property type="entry name" value="AAA+_ATPase"/>
</dbReference>
<keyword evidence="2 5" id="KW-0547">Nucleotide-binding</keyword>
<evidence type="ECO:0000259" key="6">
    <source>
        <dbReference type="SMART" id="SM00382"/>
    </source>
</evidence>
<dbReference type="GO" id="GO:0051598">
    <property type="term" value="P:meiotic recombination checkpoint signaling"/>
    <property type="evidence" value="ECO:0007669"/>
    <property type="project" value="TreeGrafter"/>
</dbReference>
<dbReference type="Gene3D" id="3.40.50.300">
    <property type="entry name" value="P-loop containing nucleotide triphosphate hydrolases"/>
    <property type="match status" value="1"/>
</dbReference>
<dbReference type="SMART" id="SM00382">
    <property type="entry name" value="AAA"/>
    <property type="match status" value="1"/>
</dbReference>
<evidence type="ECO:0000256" key="5">
    <source>
        <dbReference type="RuleBase" id="RU003651"/>
    </source>
</evidence>
<dbReference type="OrthoDB" id="10042665at2759"/>
<dbReference type="GO" id="GO:0005634">
    <property type="term" value="C:nucleus"/>
    <property type="evidence" value="ECO:0007669"/>
    <property type="project" value="TreeGrafter"/>
</dbReference>
<dbReference type="EMBL" id="BDSP01000050">
    <property type="protein sequence ID" value="GAX12314.1"/>
    <property type="molecule type" value="Genomic_DNA"/>
</dbReference>
<dbReference type="PANTHER" id="PTHR45991:SF1">
    <property type="entry name" value="PACHYTENE CHECKPOINT PROTEIN 2 HOMOLOG"/>
    <property type="match status" value="1"/>
</dbReference>